<evidence type="ECO:0000313" key="3">
    <source>
        <dbReference type="Proteomes" id="UP000325787"/>
    </source>
</evidence>
<proteinExistence type="predicted"/>
<gene>
    <name evidence="2" type="ORF">EKG83_16670</name>
</gene>
<feature type="region of interest" description="Disordered" evidence="1">
    <location>
        <begin position="54"/>
        <end position="77"/>
    </location>
</feature>
<protein>
    <submittedName>
        <fullName evidence="2">Uncharacterized protein</fullName>
    </submittedName>
</protein>
<keyword evidence="3" id="KW-1185">Reference proteome</keyword>
<sequence length="77" mass="8243">MVLAAVLGETTTDDDALRRLYPGARSRLPVAGLRRAADRAEEIAESLGRIAHASGTRPTRWTRAGAGRSPTEWSGGR</sequence>
<evidence type="ECO:0000313" key="2">
    <source>
        <dbReference type="EMBL" id="QFZ18863.1"/>
    </source>
</evidence>
<name>A0A5Q0GYA3_SACSY</name>
<dbReference type="RefSeq" id="WP_033430947.1">
    <property type="nucleotide sequence ID" value="NZ_CP034550.1"/>
</dbReference>
<accession>A0A5Q0GYA3</accession>
<organism evidence="2 3">
    <name type="scientific">Saccharothrix syringae</name>
    <name type="common">Nocardiopsis syringae</name>
    <dbReference type="NCBI Taxonomy" id="103733"/>
    <lineage>
        <taxon>Bacteria</taxon>
        <taxon>Bacillati</taxon>
        <taxon>Actinomycetota</taxon>
        <taxon>Actinomycetes</taxon>
        <taxon>Pseudonocardiales</taxon>
        <taxon>Pseudonocardiaceae</taxon>
        <taxon>Saccharothrix</taxon>
    </lineage>
</organism>
<dbReference type="Proteomes" id="UP000325787">
    <property type="component" value="Chromosome"/>
</dbReference>
<dbReference type="KEGG" id="ssyi:EKG83_16670"/>
<evidence type="ECO:0000256" key="1">
    <source>
        <dbReference type="SAM" id="MobiDB-lite"/>
    </source>
</evidence>
<reference evidence="3" key="1">
    <citation type="journal article" date="2021" name="Curr. Microbiol.">
        <title>Complete genome of nocamycin-producing strain Saccharothrix syringae NRRL B-16468 reveals the biosynthetic potential for secondary metabolites.</title>
        <authorList>
            <person name="Mo X."/>
            <person name="Yang S."/>
        </authorList>
    </citation>
    <scope>NUCLEOTIDE SEQUENCE [LARGE SCALE GENOMIC DNA]</scope>
    <source>
        <strain evidence="3">ATCC 51364 / DSM 43886 / JCM 6844 / KCTC 9398 / NBRC 14523 / NRRL B-16468 / INA 2240</strain>
    </source>
</reference>
<dbReference type="AlphaFoldDB" id="A0A5Q0GYA3"/>
<dbReference type="EMBL" id="CP034550">
    <property type="protein sequence ID" value="QFZ18863.1"/>
    <property type="molecule type" value="Genomic_DNA"/>
</dbReference>